<dbReference type="InterPro" id="IPR037099">
    <property type="entry name" value="Fum_R/Succ_DH_flav-like_C_sf"/>
</dbReference>
<organism evidence="4">
    <name type="scientific">freshwater metagenome</name>
    <dbReference type="NCBI Taxonomy" id="449393"/>
    <lineage>
        <taxon>unclassified sequences</taxon>
        <taxon>metagenomes</taxon>
        <taxon>ecological metagenomes</taxon>
    </lineage>
</organism>
<dbReference type="Pfam" id="PF02910">
    <property type="entry name" value="Succ_DH_flav_C"/>
    <property type="match status" value="1"/>
</dbReference>
<proteinExistence type="predicted"/>
<evidence type="ECO:0000313" key="4">
    <source>
        <dbReference type="EMBL" id="CAB4885125.1"/>
    </source>
</evidence>
<dbReference type="EMBL" id="CAFBLR010000231">
    <property type="protein sequence ID" value="CAB4885125.1"/>
    <property type="molecule type" value="Genomic_DNA"/>
</dbReference>
<evidence type="ECO:0000259" key="3">
    <source>
        <dbReference type="Pfam" id="PF02910"/>
    </source>
</evidence>
<evidence type="ECO:0000256" key="2">
    <source>
        <dbReference type="ARBA" id="ARBA00022827"/>
    </source>
</evidence>
<dbReference type="AlphaFoldDB" id="A0A6J7EVP1"/>
<evidence type="ECO:0000256" key="1">
    <source>
        <dbReference type="ARBA" id="ARBA00001974"/>
    </source>
</evidence>
<sequence>MDAPDSPSGLLGAGHRGLLRAEMSRHVGVMRSESGLRSCLEALAELSSEVSVGTTASRRSWEATNLLTVANAVVVAALARTESRGCHRRSDWPAPQDEWRRHLGVYLNGSGLHLDGIPGAASAPGSERV</sequence>
<dbReference type="SUPFAM" id="SSF46977">
    <property type="entry name" value="Succinate dehydrogenase/fumarate reductase flavoprotein C-terminal domain"/>
    <property type="match status" value="1"/>
</dbReference>
<accession>A0A6J7EVP1</accession>
<gene>
    <name evidence="4" type="ORF">UFOPK3417_01810</name>
</gene>
<dbReference type="GO" id="GO:0034628">
    <property type="term" value="P:'de novo' NAD+ biosynthetic process from L-aspartate"/>
    <property type="evidence" value="ECO:0007669"/>
    <property type="project" value="TreeGrafter"/>
</dbReference>
<dbReference type="PANTHER" id="PTHR42716:SF2">
    <property type="entry name" value="L-ASPARTATE OXIDASE, CHLOROPLASTIC"/>
    <property type="match status" value="1"/>
</dbReference>
<dbReference type="InterPro" id="IPR005288">
    <property type="entry name" value="NadB"/>
</dbReference>
<feature type="domain" description="Fumarate reductase/succinate dehydrogenase flavoprotein-like C-terminal" evidence="3">
    <location>
        <begin position="19"/>
        <end position="108"/>
    </location>
</feature>
<dbReference type="PANTHER" id="PTHR42716">
    <property type="entry name" value="L-ASPARTATE OXIDASE"/>
    <property type="match status" value="1"/>
</dbReference>
<name>A0A6J7EVP1_9ZZZZ</name>
<protein>
    <submittedName>
        <fullName evidence="4">Unannotated protein</fullName>
    </submittedName>
</protein>
<dbReference type="Gene3D" id="1.20.58.100">
    <property type="entry name" value="Fumarate reductase/succinate dehydrogenase flavoprotein-like, C-terminal domain"/>
    <property type="match status" value="1"/>
</dbReference>
<dbReference type="InterPro" id="IPR015939">
    <property type="entry name" value="Fum_Rdtase/Succ_DH_flav-like_C"/>
</dbReference>
<keyword evidence="2" id="KW-0274">FAD</keyword>
<dbReference type="GO" id="GO:0008734">
    <property type="term" value="F:L-aspartate oxidase activity"/>
    <property type="evidence" value="ECO:0007669"/>
    <property type="project" value="InterPro"/>
</dbReference>
<comment type="cofactor">
    <cofactor evidence="1">
        <name>FAD</name>
        <dbReference type="ChEBI" id="CHEBI:57692"/>
    </cofactor>
</comment>
<keyword evidence="2" id="KW-0285">Flavoprotein</keyword>
<reference evidence="4" key="1">
    <citation type="submission" date="2020-05" db="EMBL/GenBank/DDBJ databases">
        <authorList>
            <person name="Chiriac C."/>
            <person name="Salcher M."/>
            <person name="Ghai R."/>
            <person name="Kavagutti S V."/>
        </authorList>
    </citation>
    <scope>NUCLEOTIDE SEQUENCE</scope>
</reference>